<evidence type="ECO:0000256" key="1">
    <source>
        <dbReference type="SAM" id="MobiDB-lite"/>
    </source>
</evidence>
<feature type="region of interest" description="Disordered" evidence="1">
    <location>
        <begin position="1"/>
        <end position="25"/>
    </location>
</feature>
<feature type="compositionally biased region" description="Basic and acidic residues" evidence="1">
    <location>
        <begin position="8"/>
        <end position="20"/>
    </location>
</feature>
<evidence type="ECO:0000313" key="3">
    <source>
        <dbReference type="Proteomes" id="UP001354931"/>
    </source>
</evidence>
<name>A0ABU6F206_9ACTN</name>
<proteinExistence type="predicted"/>
<reference evidence="2 3" key="1">
    <citation type="submission" date="2022-10" db="EMBL/GenBank/DDBJ databases">
        <authorList>
            <person name="Xie J."/>
            <person name="Shen N."/>
        </authorList>
    </citation>
    <scope>NUCLEOTIDE SEQUENCE [LARGE SCALE GENOMIC DNA]</scope>
    <source>
        <strain evidence="2 3">YIM65594</strain>
    </source>
</reference>
<dbReference type="EMBL" id="JAOZYC010000088">
    <property type="protein sequence ID" value="MEB8338035.1"/>
    <property type="molecule type" value="Genomic_DNA"/>
</dbReference>
<evidence type="ECO:0000313" key="2">
    <source>
        <dbReference type="EMBL" id="MEB8338035.1"/>
    </source>
</evidence>
<organism evidence="2 3">
    <name type="scientific">Streptomyces endophyticus</name>
    <dbReference type="NCBI Taxonomy" id="714166"/>
    <lineage>
        <taxon>Bacteria</taxon>
        <taxon>Bacillati</taxon>
        <taxon>Actinomycetota</taxon>
        <taxon>Actinomycetes</taxon>
        <taxon>Kitasatosporales</taxon>
        <taxon>Streptomycetaceae</taxon>
        <taxon>Streptomyces</taxon>
    </lineage>
</organism>
<comment type="caution">
    <text evidence="2">The sequence shown here is derived from an EMBL/GenBank/DDBJ whole genome shotgun (WGS) entry which is preliminary data.</text>
</comment>
<accession>A0ABU6F206</accession>
<sequence>MSAIAVEITERPAEKDKEKGQGMSKEVADVEFVDDLDILAGGDVMRGCGDDNPYN</sequence>
<dbReference type="Proteomes" id="UP001354931">
    <property type="component" value="Unassembled WGS sequence"/>
</dbReference>
<gene>
    <name evidence="2" type="ORF">OKJ99_11035</name>
</gene>
<protein>
    <recommendedName>
        <fullName evidence="4">Albusnodin family lasso peptide</fullName>
    </recommendedName>
</protein>
<dbReference type="RefSeq" id="WP_326015753.1">
    <property type="nucleotide sequence ID" value="NZ_JAOZYC010000088.1"/>
</dbReference>
<evidence type="ECO:0008006" key="4">
    <source>
        <dbReference type="Google" id="ProtNLM"/>
    </source>
</evidence>
<keyword evidence="3" id="KW-1185">Reference proteome</keyword>